<dbReference type="InterPro" id="IPR010127">
    <property type="entry name" value="Phasin_subfam-1"/>
</dbReference>
<reference evidence="2 3" key="1">
    <citation type="submission" date="2019-03" db="EMBL/GenBank/DDBJ databases">
        <title>Genomic Encyclopedia of Type Strains, Phase IV (KMG-IV): sequencing the most valuable type-strain genomes for metagenomic binning, comparative biology and taxonomic classification.</title>
        <authorList>
            <person name="Goeker M."/>
        </authorList>
    </citation>
    <scope>NUCLEOTIDE SEQUENCE [LARGE SCALE GENOMIC DNA]</scope>
    <source>
        <strain evidence="2 3">DSM 19605</strain>
    </source>
</reference>
<comment type="caution">
    <text evidence="2">The sequence shown here is derived from an EMBL/GenBank/DDBJ whole genome shotgun (WGS) entry which is preliminary data.</text>
</comment>
<organism evidence="2 3">
    <name type="scientific">Tepidicella xavieri</name>
    <dbReference type="NCBI Taxonomy" id="360241"/>
    <lineage>
        <taxon>Bacteria</taxon>
        <taxon>Pseudomonadati</taxon>
        <taxon>Pseudomonadota</taxon>
        <taxon>Betaproteobacteria</taxon>
        <taxon>Burkholderiales</taxon>
        <taxon>Tepidicella</taxon>
    </lineage>
</organism>
<name>A0A4R6U6L7_9BURK</name>
<protein>
    <submittedName>
        <fullName evidence="2">Phasin family protein</fullName>
    </submittedName>
</protein>
<dbReference type="Proteomes" id="UP000295510">
    <property type="component" value="Unassembled WGS sequence"/>
</dbReference>
<dbReference type="OrthoDB" id="5298576at2"/>
<dbReference type="NCBIfam" id="TIGR01841">
    <property type="entry name" value="phasin"/>
    <property type="match status" value="1"/>
</dbReference>
<dbReference type="RefSeq" id="WP_133598484.1">
    <property type="nucleotide sequence ID" value="NZ_SNYL01000013.1"/>
</dbReference>
<keyword evidence="3" id="KW-1185">Reference proteome</keyword>
<sequence length="184" mass="18871">MLTVEQIIAAQKAQVATLFDLSSKALASVEKLNELNLQAAKASLSESASHAQALLSVKDLNELVALQNAALQPLAEKAASYSRHLYDIATGMSAELTKLAEAQTADAQKQFVSAVDNAVKNAPQGSEAAVAAVKNAVSTATAAMESVQKAVKQAAELAEANFNAMTSSAVTATKPATKSAKASA</sequence>
<dbReference type="Pfam" id="PF09361">
    <property type="entry name" value="Phasin_2"/>
    <property type="match status" value="1"/>
</dbReference>
<gene>
    <name evidence="2" type="ORF">DFR43_11329</name>
</gene>
<evidence type="ECO:0000313" key="2">
    <source>
        <dbReference type="EMBL" id="TDQ41292.1"/>
    </source>
</evidence>
<dbReference type="AlphaFoldDB" id="A0A4R6U6L7"/>
<evidence type="ECO:0000259" key="1">
    <source>
        <dbReference type="Pfam" id="PF09361"/>
    </source>
</evidence>
<evidence type="ECO:0000313" key="3">
    <source>
        <dbReference type="Proteomes" id="UP000295510"/>
    </source>
</evidence>
<accession>A0A4R6U6L7</accession>
<dbReference type="InterPro" id="IPR018968">
    <property type="entry name" value="Phasin"/>
</dbReference>
<dbReference type="EMBL" id="SNYL01000013">
    <property type="protein sequence ID" value="TDQ41292.1"/>
    <property type="molecule type" value="Genomic_DNA"/>
</dbReference>
<proteinExistence type="predicted"/>
<feature type="domain" description="Phasin" evidence="1">
    <location>
        <begin position="5"/>
        <end position="103"/>
    </location>
</feature>